<evidence type="ECO:0000256" key="1">
    <source>
        <dbReference type="ARBA" id="ARBA00004123"/>
    </source>
</evidence>
<comment type="caution">
    <text evidence="9">The sequence shown here is derived from an EMBL/GenBank/DDBJ whole genome shotgun (WGS) entry which is preliminary data.</text>
</comment>
<dbReference type="GO" id="GO:0006351">
    <property type="term" value="P:DNA-templated transcription"/>
    <property type="evidence" value="ECO:0007669"/>
    <property type="project" value="InterPro"/>
</dbReference>
<comment type="similarity">
    <text evidence="2">Belongs to the eukaryotic RPB8 RNA polymerase subunit family.</text>
</comment>
<gene>
    <name evidence="9" type="primary">Acey_s0009.g451</name>
    <name evidence="9" type="synonym">Acey-rpb-8</name>
    <name evidence="9" type="ORF">Y032_0009g451</name>
</gene>
<dbReference type="GO" id="GO:0005666">
    <property type="term" value="C:RNA polymerase III complex"/>
    <property type="evidence" value="ECO:0007669"/>
    <property type="project" value="TreeGrafter"/>
</dbReference>
<proteinExistence type="inferred from homology"/>
<accession>A0A016VJM6</accession>
<dbReference type="SMART" id="SM00658">
    <property type="entry name" value="RPOL8c"/>
    <property type="match status" value="1"/>
</dbReference>
<evidence type="ECO:0000256" key="8">
    <source>
        <dbReference type="ARBA" id="ARBA00082147"/>
    </source>
</evidence>
<dbReference type="AlphaFoldDB" id="A0A016VJM6"/>
<comment type="subcellular location">
    <subcellularLocation>
        <location evidence="1">Nucleus</location>
    </subcellularLocation>
</comment>
<dbReference type="InterPro" id="IPR012340">
    <property type="entry name" value="NA-bd_OB-fold"/>
</dbReference>
<protein>
    <recommendedName>
        <fullName evidence="7">Probable DNA-directed RNA polymerases I, II, and III subunit RPABC3</fullName>
    </recommendedName>
    <alternativeName>
        <fullName evidence="8">RNA polymerase B subunit 8</fullName>
    </alternativeName>
</protein>
<dbReference type="Proteomes" id="UP000024635">
    <property type="component" value="Unassembled WGS sequence"/>
</dbReference>
<evidence type="ECO:0000256" key="7">
    <source>
        <dbReference type="ARBA" id="ARBA00068269"/>
    </source>
</evidence>
<comment type="subunit">
    <text evidence="6">Component of the RNA polymerase I (Pol I), RNA polymerase II (Pol II) and RNA polymerase III (Pol III) complexes consisting of at least 13, 12 and 17 subunits, respectively. Directly interacts with POLR2A.</text>
</comment>
<evidence type="ECO:0000313" key="10">
    <source>
        <dbReference type="Proteomes" id="UP000024635"/>
    </source>
</evidence>
<evidence type="ECO:0000256" key="4">
    <source>
        <dbReference type="ARBA" id="ARBA00023242"/>
    </source>
</evidence>
<keyword evidence="10" id="KW-1185">Reference proteome</keyword>
<dbReference type="GO" id="GO:0005665">
    <property type="term" value="C:RNA polymerase II, core complex"/>
    <property type="evidence" value="ECO:0007669"/>
    <property type="project" value="TreeGrafter"/>
</dbReference>
<dbReference type="SUPFAM" id="SSF50249">
    <property type="entry name" value="Nucleic acid-binding proteins"/>
    <property type="match status" value="1"/>
</dbReference>
<comment type="function">
    <text evidence="5">DNA-dependent RNA polymerase catalyzes the transcription of DNA into RNA using the four ribonucleoside triphosphates as substrates. Common component of RNA polymerases I, II and III which synthesize ribosomal RNA precursors, mRNA precursors and many functional non-coding RNAs, and small RNAs, such as 5S rRNA and tRNAs, respectively.</text>
</comment>
<dbReference type="OrthoDB" id="10249565at2759"/>
<keyword evidence="3" id="KW-0240">DNA-directed RNA polymerase</keyword>
<keyword evidence="4" id="KW-0539">Nucleus</keyword>
<evidence type="ECO:0000256" key="5">
    <source>
        <dbReference type="ARBA" id="ARBA00044496"/>
    </source>
</evidence>
<dbReference type="FunFam" id="2.40.50.140:FF:000073">
    <property type="entry name" value="DNA-directed RNA polymerases I, II, and III subunit RPABC3"/>
    <property type="match status" value="1"/>
</dbReference>
<organism evidence="9 10">
    <name type="scientific">Ancylostoma ceylanicum</name>
    <dbReference type="NCBI Taxonomy" id="53326"/>
    <lineage>
        <taxon>Eukaryota</taxon>
        <taxon>Metazoa</taxon>
        <taxon>Ecdysozoa</taxon>
        <taxon>Nematoda</taxon>
        <taxon>Chromadorea</taxon>
        <taxon>Rhabditida</taxon>
        <taxon>Rhabditina</taxon>
        <taxon>Rhabditomorpha</taxon>
        <taxon>Strongyloidea</taxon>
        <taxon>Ancylostomatidae</taxon>
        <taxon>Ancylostomatinae</taxon>
        <taxon>Ancylostoma</taxon>
    </lineage>
</organism>
<dbReference type="GO" id="GO:0003899">
    <property type="term" value="F:DNA-directed RNA polymerase activity"/>
    <property type="evidence" value="ECO:0007669"/>
    <property type="project" value="InterPro"/>
</dbReference>
<name>A0A016VJM6_9BILA</name>
<evidence type="ECO:0000313" key="9">
    <source>
        <dbReference type="EMBL" id="EYC26963.1"/>
    </source>
</evidence>
<dbReference type="GO" id="GO:0005736">
    <property type="term" value="C:RNA polymerase I complex"/>
    <property type="evidence" value="ECO:0007669"/>
    <property type="project" value="TreeGrafter"/>
</dbReference>
<dbReference type="PANTHER" id="PTHR10917">
    <property type="entry name" value="DNA-DIRECTED RNA POLYMERASES I, II, AND III SUBUNIT RPABC3"/>
    <property type="match status" value="1"/>
</dbReference>
<dbReference type="EMBL" id="JARK01001345">
    <property type="protein sequence ID" value="EYC26963.1"/>
    <property type="molecule type" value="Genomic_DNA"/>
</dbReference>
<reference evidence="10" key="1">
    <citation type="journal article" date="2015" name="Nat. Genet.">
        <title>The genome and transcriptome of the zoonotic hookworm Ancylostoma ceylanicum identify infection-specific gene families.</title>
        <authorList>
            <person name="Schwarz E.M."/>
            <person name="Hu Y."/>
            <person name="Antoshechkin I."/>
            <person name="Miller M.M."/>
            <person name="Sternberg P.W."/>
            <person name="Aroian R.V."/>
        </authorList>
    </citation>
    <scope>NUCLEOTIDE SEQUENCE</scope>
    <source>
        <strain evidence="10">HY135</strain>
    </source>
</reference>
<dbReference type="PANTHER" id="PTHR10917:SF0">
    <property type="entry name" value="DNA-DIRECTED RNA POLYMERASES I, II, AND III SUBUNIT RPABC3"/>
    <property type="match status" value="1"/>
</dbReference>
<keyword evidence="3" id="KW-0804">Transcription</keyword>
<evidence type="ECO:0000256" key="3">
    <source>
        <dbReference type="ARBA" id="ARBA00022478"/>
    </source>
</evidence>
<dbReference type="Gene3D" id="2.40.50.140">
    <property type="entry name" value="Nucleic acid-binding proteins"/>
    <property type="match status" value="1"/>
</dbReference>
<evidence type="ECO:0000256" key="6">
    <source>
        <dbReference type="ARBA" id="ARBA00062890"/>
    </source>
</evidence>
<dbReference type="Pfam" id="PF03870">
    <property type="entry name" value="RNA_pol_Rpb8"/>
    <property type="match status" value="1"/>
</dbReference>
<dbReference type="STRING" id="53326.A0A016VJM6"/>
<dbReference type="InterPro" id="IPR005570">
    <property type="entry name" value="RPABC3"/>
</dbReference>
<evidence type="ECO:0000256" key="2">
    <source>
        <dbReference type="ARBA" id="ARBA00008912"/>
    </source>
</evidence>
<sequence>MSISGTDPKMRAESAVRARRGPLVTAVRRSRSAVRGYPSSGFGPDTGVSISVRGNMSDVIFDDMFMVKNIDPDGKKFDRCSRLFCDSESFSMELILDVNTQLYPINLNDKFRLMITTSVRDDGMPDEGEYDPQANYSRVAQFEYVMFGRVYRIEGDDSGSDGSRIAAYASFGGLLMRLKGEAFNLHGFELDSNIYLLIKKVEF</sequence>